<dbReference type="Proteomes" id="UP001595880">
    <property type="component" value="Unassembled WGS sequence"/>
</dbReference>
<accession>A0ABV8W1L8</accession>
<dbReference type="RefSeq" id="WP_390200665.1">
    <property type="nucleotide sequence ID" value="NZ_JBHSDV010000006.1"/>
</dbReference>
<name>A0ABV8W1L8_9BACI</name>
<comment type="caution">
    <text evidence="1">The sequence shown here is derived from an EMBL/GenBank/DDBJ whole genome shotgun (WGS) entry which is preliminary data.</text>
</comment>
<dbReference type="EMBL" id="JBHSDV010000006">
    <property type="protein sequence ID" value="MFC4389141.1"/>
    <property type="molecule type" value="Genomic_DNA"/>
</dbReference>
<sequence length="149" mass="16964">MALPKAVKIKKDGVEIVSKVDRAQYTIHELSRAALLDTGRLLRRRMLPKAKKQPGMRRSKRPLSAFQYWCRRKETDLIIGSKHRTWYGEGQELGTNNQPNRSIIKGTTMENLADIRKIQAQYLSAVENESKALSLIKPNEEGGDDRSDS</sequence>
<evidence type="ECO:0000313" key="1">
    <source>
        <dbReference type="EMBL" id="MFC4389141.1"/>
    </source>
</evidence>
<reference evidence="2" key="1">
    <citation type="journal article" date="2019" name="Int. J. Syst. Evol. Microbiol.">
        <title>The Global Catalogue of Microorganisms (GCM) 10K type strain sequencing project: providing services to taxonomists for standard genome sequencing and annotation.</title>
        <authorList>
            <consortium name="The Broad Institute Genomics Platform"/>
            <consortium name="The Broad Institute Genome Sequencing Center for Infectious Disease"/>
            <person name="Wu L."/>
            <person name="Ma J."/>
        </authorList>
    </citation>
    <scope>NUCLEOTIDE SEQUENCE [LARGE SCALE GENOMIC DNA]</scope>
    <source>
        <strain evidence="2">KACC 14058</strain>
    </source>
</reference>
<organism evidence="1 2">
    <name type="scientific">Gracilibacillus marinus</name>
    <dbReference type="NCBI Taxonomy" id="630535"/>
    <lineage>
        <taxon>Bacteria</taxon>
        <taxon>Bacillati</taxon>
        <taxon>Bacillota</taxon>
        <taxon>Bacilli</taxon>
        <taxon>Bacillales</taxon>
        <taxon>Bacillaceae</taxon>
        <taxon>Gracilibacillus</taxon>
    </lineage>
</organism>
<evidence type="ECO:0000313" key="2">
    <source>
        <dbReference type="Proteomes" id="UP001595880"/>
    </source>
</evidence>
<gene>
    <name evidence="1" type="ORF">ACFOZ1_15270</name>
</gene>
<proteinExistence type="predicted"/>
<keyword evidence="2" id="KW-1185">Reference proteome</keyword>
<protein>
    <submittedName>
        <fullName evidence="1">Uncharacterized protein</fullName>
    </submittedName>
</protein>